<accession>A0ABP7T090</accession>
<evidence type="ECO:0000256" key="6">
    <source>
        <dbReference type="ARBA" id="ARBA00023146"/>
    </source>
</evidence>
<dbReference type="InterPro" id="IPR001412">
    <property type="entry name" value="aa-tRNA-synth_I_CS"/>
</dbReference>
<feature type="domain" description="Glutamyl/glutaminyl-tRNA synthetase class Ib catalytic" evidence="8">
    <location>
        <begin position="4"/>
        <end position="272"/>
    </location>
</feature>
<comment type="catalytic activity">
    <reaction evidence="7">
        <text>tRNA(Glu) + L-glutamate + ATP = L-glutamyl-tRNA(Glu) + AMP + diphosphate</text>
        <dbReference type="Rhea" id="RHEA:23540"/>
        <dbReference type="Rhea" id="RHEA-COMP:9663"/>
        <dbReference type="Rhea" id="RHEA-COMP:9680"/>
        <dbReference type="ChEBI" id="CHEBI:29985"/>
        <dbReference type="ChEBI" id="CHEBI:30616"/>
        <dbReference type="ChEBI" id="CHEBI:33019"/>
        <dbReference type="ChEBI" id="CHEBI:78442"/>
        <dbReference type="ChEBI" id="CHEBI:78520"/>
        <dbReference type="ChEBI" id="CHEBI:456215"/>
        <dbReference type="EC" id="6.1.1.17"/>
    </reaction>
</comment>
<sequence length="515" mass="57834">MEREVRVRFAPSPTGPLHIGGVRTALYNYLLARKLGGKMLLRIEDTDQNRFVPGAEQYIMDALRWCGIEIDEGIEQGGPHAPYRQSERKPMYRQYAQQLIDNGHGYYAFDTPEELDVMRARLTAAKVPNPQYNSITRAQMRNSLTLPEDEVKQLLEGGAQYVIRLKVPRKEEIRFNDLIRGWVVVHSSAVDDKVLMKSDGMPTYHLANIVDDHLMEITHVIRGEEWLPSAPLHVLLYRYLGWEDTMPQFAHLPLLLKPDGTGKLSKRDGDKLGFPVFPLEWHGTDAETGQPTVSRGYRESGYLPEAFINFLAFLGWNPGTQQELFTMQELIDTFTIERVSKSPARFDQNKVRWYNEQYLRAKPDAELAHYLMEALHQQGIEVPAGKAEQIAGLVKERATFPDDLAKEAQLFFQRPTAYDEQVISKKWNAPVAAALTAFAQELTTAPDTTPDGIKTLLTQVVEGQGLKLGQVLQALRVAVTGAAAGPDLMQVMNILGAQETAQRIQAAVTTLAAQG</sequence>
<evidence type="ECO:0000313" key="11">
    <source>
        <dbReference type="Proteomes" id="UP001500567"/>
    </source>
</evidence>
<comment type="subunit">
    <text evidence="7">Monomer.</text>
</comment>
<dbReference type="EMBL" id="BAABDJ010000040">
    <property type="protein sequence ID" value="GAA4019163.1"/>
    <property type="molecule type" value="Genomic_DNA"/>
</dbReference>
<evidence type="ECO:0000256" key="5">
    <source>
        <dbReference type="ARBA" id="ARBA00022917"/>
    </source>
</evidence>
<evidence type="ECO:0000259" key="8">
    <source>
        <dbReference type="Pfam" id="PF00749"/>
    </source>
</evidence>
<keyword evidence="4 7" id="KW-0067">ATP-binding</keyword>
<feature type="domain" description="Glutamyl/glutaminyl-tRNA synthetase class Ib catalytic" evidence="8">
    <location>
        <begin position="295"/>
        <end position="353"/>
    </location>
</feature>
<dbReference type="Pfam" id="PF00749">
    <property type="entry name" value="tRNA-synt_1c"/>
    <property type="match status" value="2"/>
</dbReference>
<evidence type="ECO:0000256" key="2">
    <source>
        <dbReference type="ARBA" id="ARBA00022598"/>
    </source>
</evidence>
<proteinExistence type="inferred from homology"/>
<dbReference type="Gene3D" id="3.40.50.620">
    <property type="entry name" value="HUPs"/>
    <property type="match status" value="1"/>
</dbReference>
<dbReference type="PROSITE" id="PS00178">
    <property type="entry name" value="AA_TRNA_LIGASE_I"/>
    <property type="match status" value="1"/>
</dbReference>
<dbReference type="InterPro" id="IPR033910">
    <property type="entry name" value="GluRS_core"/>
</dbReference>
<dbReference type="GO" id="GO:0016874">
    <property type="term" value="F:ligase activity"/>
    <property type="evidence" value="ECO:0007669"/>
    <property type="project" value="UniProtKB-KW"/>
</dbReference>
<dbReference type="InterPro" id="IPR020751">
    <property type="entry name" value="aa-tRNA-synth_I_codon-bd_sub2"/>
</dbReference>
<protein>
    <recommendedName>
        <fullName evidence="7">Glutamate--tRNA ligase</fullName>
        <ecNumber evidence="7">6.1.1.17</ecNumber>
    </recommendedName>
    <alternativeName>
        <fullName evidence="7">Glutamyl-tRNA synthetase</fullName>
        <shortName evidence="7">GluRS</shortName>
    </alternativeName>
</protein>
<dbReference type="NCBIfam" id="TIGR00464">
    <property type="entry name" value="gltX_bact"/>
    <property type="match status" value="1"/>
</dbReference>
<dbReference type="CDD" id="cd00808">
    <property type="entry name" value="GluRS_core"/>
    <property type="match status" value="1"/>
</dbReference>
<keyword evidence="11" id="KW-1185">Reference proteome</keyword>
<dbReference type="Gene3D" id="1.10.10.350">
    <property type="match status" value="1"/>
</dbReference>
<organism evidence="10 11">
    <name type="scientific">Hymenobacter fastidiosus</name>
    <dbReference type="NCBI Taxonomy" id="486264"/>
    <lineage>
        <taxon>Bacteria</taxon>
        <taxon>Pseudomonadati</taxon>
        <taxon>Bacteroidota</taxon>
        <taxon>Cytophagia</taxon>
        <taxon>Cytophagales</taxon>
        <taxon>Hymenobacteraceae</taxon>
        <taxon>Hymenobacter</taxon>
    </lineage>
</organism>
<comment type="caution">
    <text evidence="10">The sequence shown here is derived from an EMBL/GenBank/DDBJ whole genome shotgun (WGS) entry which is preliminary data.</text>
</comment>
<dbReference type="HAMAP" id="MF_00022">
    <property type="entry name" value="Glu_tRNA_synth_type1"/>
    <property type="match status" value="1"/>
</dbReference>
<comment type="function">
    <text evidence="7">Catalyzes the attachment of glutamate to tRNA(Glu) in a two-step reaction: glutamate is first activated by ATP to form Glu-AMP and then transferred to the acceptor end of tRNA(Glu).</text>
</comment>
<dbReference type="InterPro" id="IPR020058">
    <property type="entry name" value="Glu/Gln-tRNA-synth_Ib_cat-dom"/>
</dbReference>
<name>A0ABP7T090_9BACT</name>
<gene>
    <name evidence="7 10" type="primary">gltX</name>
    <name evidence="10" type="ORF">GCM10022408_36470</name>
</gene>
<evidence type="ECO:0000259" key="9">
    <source>
        <dbReference type="Pfam" id="PF19269"/>
    </source>
</evidence>
<evidence type="ECO:0000256" key="7">
    <source>
        <dbReference type="HAMAP-Rule" id="MF_00022"/>
    </source>
</evidence>
<dbReference type="InterPro" id="IPR049940">
    <property type="entry name" value="GluQ/Sye"/>
</dbReference>
<feature type="short sequence motif" description="'KMSKS' region" evidence="7">
    <location>
        <begin position="263"/>
        <end position="267"/>
    </location>
</feature>
<keyword evidence="6 7" id="KW-0030">Aminoacyl-tRNA synthetase</keyword>
<feature type="binding site" evidence="7">
    <location>
        <position position="266"/>
    </location>
    <ligand>
        <name>ATP</name>
        <dbReference type="ChEBI" id="CHEBI:30616"/>
    </ligand>
</feature>
<dbReference type="InterPro" id="IPR008925">
    <property type="entry name" value="aa_tRNA-synth_I_cd-bd_sf"/>
</dbReference>
<dbReference type="InterPro" id="IPR004527">
    <property type="entry name" value="Glu-tRNA-ligase_bac/mito"/>
</dbReference>
<feature type="short sequence motif" description="'HIGH' region" evidence="7">
    <location>
        <begin position="11"/>
        <end position="21"/>
    </location>
</feature>
<evidence type="ECO:0000256" key="3">
    <source>
        <dbReference type="ARBA" id="ARBA00022741"/>
    </source>
</evidence>
<keyword evidence="5 7" id="KW-0648">Protein biosynthesis</keyword>
<dbReference type="PRINTS" id="PR00987">
    <property type="entry name" value="TRNASYNTHGLU"/>
</dbReference>
<evidence type="ECO:0000256" key="4">
    <source>
        <dbReference type="ARBA" id="ARBA00022840"/>
    </source>
</evidence>
<dbReference type="RefSeq" id="WP_345075000.1">
    <property type="nucleotide sequence ID" value="NZ_BAABDJ010000040.1"/>
</dbReference>
<reference evidence="11" key="1">
    <citation type="journal article" date="2019" name="Int. J. Syst. Evol. Microbiol.">
        <title>The Global Catalogue of Microorganisms (GCM) 10K type strain sequencing project: providing services to taxonomists for standard genome sequencing and annotation.</title>
        <authorList>
            <consortium name="The Broad Institute Genomics Platform"/>
            <consortium name="The Broad Institute Genome Sequencing Center for Infectious Disease"/>
            <person name="Wu L."/>
            <person name="Ma J."/>
        </authorList>
    </citation>
    <scope>NUCLEOTIDE SEQUENCE [LARGE SCALE GENOMIC DNA]</scope>
    <source>
        <strain evidence="11">JCM 17224</strain>
    </source>
</reference>
<dbReference type="SUPFAM" id="SSF48163">
    <property type="entry name" value="An anticodon-binding domain of class I aminoacyl-tRNA synthetases"/>
    <property type="match status" value="1"/>
</dbReference>
<comment type="subcellular location">
    <subcellularLocation>
        <location evidence="7">Cytoplasm</location>
    </subcellularLocation>
</comment>
<keyword evidence="2 7" id="KW-0436">Ligase</keyword>
<dbReference type="Pfam" id="PF19269">
    <property type="entry name" value="Anticodon_2"/>
    <property type="match status" value="1"/>
</dbReference>
<keyword evidence="7" id="KW-0963">Cytoplasm</keyword>
<comment type="similarity">
    <text evidence="1 7">Belongs to the class-I aminoacyl-tRNA synthetase family. Glutamate--tRNA ligase type 1 subfamily.</text>
</comment>
<dbReference type="SUPFAM" id="SSF52374">
    <property type="entry name" value="Nucleotidylyl transferase"/>
    <property type="match status" value="1"/>
</dbReference>
<dbReference type="InterPro" id="IPR000924">
    <property type="entry name" value="Glu/Gln-tRNA-synth"/>
</dbReference>
<dbReference type="InterPro" id="IPR014729">
    <property type="entry name" value="Rossmann-like_a/b/a_fold"/>
</dbReference>
<keyword evidence="3 7" id="KW-0547">Nucleotide-binding</keyword>
<dbReference type="InterPro" id="IPR045462">
    <property type="entry name" value="aa-tRNA-synth_I_cd-bd"/>
</dbReference>
<dbReference type="EC" id="6.1.1.17" evidence="7"/>
<dbReference type="Proteomes" id="UP001500567">
    <property type="component" value="Unassembled WGS sequence"/>
</dbReference>
<dbReference type="PANTHER" id="PTHR43311">
    <property type="entry name" value="GLUTAMATE--TRNA LIGASE"/>
    <property type="match status" value="1"/>
</dbReference>
<comment type="caution">
    <text evidence="7">Lacks conserved residue(s) required for the propagation of feature annotation.</text>
</comment>
<feature type="domain" description="Aminoacyl-tRNA synthetase class I anticodon-binding" evidence="9">
    <location>
        <begin position="384"/>
        <end position="507"/>
    </location>
</feature>
<dbReference type="PANTHER" id="PTHR43311:SF2">
    <property type="entry name" value="GLUTAMATE--TRNA LIGASE, MITOCHONDRIAL-RELATED"/>
    <property type="match status" value="1"/>
</dbReference>
<evidence type="ECO:0000313" key="10">
    <source>
        <dbReference type="EMBL" id="GAA4019163.1"/>
    </source>
</evidence>
<evidence type="ECO:0000256" key="1">
    <source>
        <dbReference type="ARBA" id="ARBA00007894"/>
    </source>
</evidence>